<dbReference type="SMART" id="SM00349">
    <property type="entry name" value="KRAB"/>
    <property type="match status" value="1"/>
</dbReference>
<dbReference type="InterPro" id="IPR036051">
    <property type="entry name" value="KRAB_dom_sf"/>
</dbReference>
<dbReference type="PROSITE" id="PS50805">
    <property type="entry name" value="KRAB"/>
    <property type="match status" value="1"/>
</dbReference>
<dbReference type="Pfam" id="PF01352">
    <property type="entry name" value="KRAB"/>
    <property type="match status" value="1"/>
</dbReference>
<dbReference type="InterPro" id="IPR001909">
    <property type="entry name" value="KRAB"/>
</dbReference>
<dbReference type="Gene3D" id="6.10.140.140">
    <property type="match status" value="1"/>
</dbReference>
<dbReference type="InterPro" id="IPR050169">
    <property type="entry name" value="Krueppel_C2H2_ZnF"/>
</dbReference>
<feature type="compositionally biased region" description="Polar residues" evidence="1">
    <location>
        <begin position="1"/>
        <end position="11"/>
    </location>
</feature>
<dbReference type="GO" id="GO:0006355">
    <property type="term" value="P:regulation of DNA-templated transcription"/>
    <property type="evidence" value="ECO:0007669"/>
    <property type="project" value="InterPro"/>
</dbReference>
<dbReference type="SUPFAM" id="SSF109640">
    <property type="entry name" value="KRAB domain (Kruppel-associated box)"/>
    <property type="match status" value="1"/>
</dbReference>
<dbReference type="PANTHER" id="PTHR23232:SF157">
    <property type="entry name" value="ZINC FINGER PROTEIN 525"/>
    <property type="match status" value="1"/>
</dbReference>
<evidence type="ECO:0000313" key="3">
    <source>
        <dbReference type="Ensembl" id="ENSEASP00005019772.1"/>
    </source>
</evidence>
<evidence type="ECO:0000256" key="1">
    <source>
        <dbReference type="SAM" id="MobiDB-lite"/>
    </source>
</evidence>
<dbReference type="CDD" id="cd07765">
    <property type="entry name" value="KRAB_A-box"/>
    <property type="match status" value="1"/>
</dbReference>
<dbReference type="PANTHER" id="PTHR23232">
    <property type="entry name" value="KRAB DOMAIN C2H2 ZINC FINGER"/>
    <property type="match status" value="1"/>
</dbReference>
<dbReference type="AlphaFoldDB" id="A0A8C4PNX8"/>
<accession>A0A8C4PNX8</accession>
<sequence>TLNSPSATPKTTEPPRWPQPGPTPRRRDHGSGGASQNAPQTGGAALHAGSLLKLHVPSFRRFAGCGLHFPEVSGPRSFQGDERSPAESASNRRAPRLGGFSGSSFPEASGPELASISGSLSGVLKAFGPCADPEEEERIVAYLEIRVQTSGVTHRIRVPSRENLDSESIIVLMSYSSSMFDSCSDFSGFCASPVEEPHGALTSSYDSRTMTDALVTFSDVAIGFSQEEWECLDPAQRDLYMDVMLENYSNVASLGKVSARTKSLQCQLPPLGITGLALKKAGGFLLCALKGMFWYLLG</sequence>
<feature type="domain" description="KRAB" evidence="2">
    <location>
        <begin position="215"/>
        <end position="298"/>
    </location>
</feature>
<reference evidence="3" key="1">
    <citation type="submission" date="2023-03" db="UniProtKB">
        <authorList>
            <consortium name="Ensembl"/>
        </authorList>
    </citation>
    <scope>IDENTIFICATION</scope>
</reference>
<evidence type="ECO:0000259" key="2">
    <source>
        <dbReference type="PROSITE" id="PS50805"/>
    </source>
</evidence>
<feature type="region of interest" description="Disordered" evidence="1">
    <location>
        <begin position="1"/>
        <end position="43"/>
    </location>
</feature>
<feature type="region of interest" description="Disordered" evidence="1">
    <location>
        <begin position="71"/>
        <end position="108"/>
    </location>
</feature>
<protein>
    <recommendedName>
        <fullName evidence="2">KRAB domain-containing protein</fullName>
    </recommendedName>
</protein>
<dbReference type="Ensembl" id="ENSEAST00005021457.1">
    <property type="protein sequence ID" value="ENSEASP00005019772.1"/>
    <property type="gene ID" value="ENSEASG00005013612.1"/>
</dbReference>
<name>A0A8C4PNX8_EQUAS</name>
<proteinExistence type="predicted"/>
<organism evidence="3">
    <name type="scientific">Equus asinus asinus</name>
    <dbReference type="NCBI Taxonomy" id="83772"/>
    <lineage>
        <taxon>Eukaryota</taxon>
        <taxon>Metazoa</taxon>
        <taxon>Chordata</taxon>
        <taxon>Craniata</taxon>
        <taxon>Vertebrata</taxon>
        <taxon>Euteleostomi</taxon>
        <taxon>Mammalia</taxon>
        <taxon>Eutheria</taxon>
        <taxon>Laurasiatheria</taxon>
        <taxon>Perissodactyla</taxon>
        <taxon>Equidae</taxon>
        <taxon>Equus</taxon>
    </lineage>
</organism>